<protein>
    <submittedName>
        <fullName evidence="6">ABC transporter ATP-binding protein</fullName>
    </submittedName>
</protein>
<dbReference type="AlphaFoldDB" id="A0A411PEQ0"/>
<dbReference type="RefSeq" id="WP_130597854.1">
    <property type="nucleotide sequence ID" value="NZ_CP036200.1"/>
</dbReference>
<organism evidence="6 7">
    <name type="scientific">Shewanella maritima</name>
    <dbReference type="NCBI Taxonomy" id="2520507"/>
    <lineage>
        <taxon>Bacteria</taxon>
        <taxon>Pseudomonadati</taxon>
        <taxon>Pseudomonadota</taxon>
        <taxon>Gammaproteobacteria</taxon>
        <taxon>Alteromonadales</taxon>
        <taxon>Shewanellaceae</taxon>
        <taxon>Shewanella</taxon>
    </lineage>
</organism>
<comment type="similarity">
    <text evidence="1">Belongs to the ABC transporter superfamily.</text>
</comment>
<dbReference type="KEGG" id="smai:EXU30_03585"/>
<feature type="domain" description="ABC transporter" evidence="5">
    <location>
        <begin position="2"/>
        <end position="216"/>
    </location>
</feature>
<evidence type="ECO:0000256" key="3">
    <source>
        <dbReference type="ARBA" id="ARBA00022741"/>
    </source>
</evidence>
<dbReference type="GO" id="GO:0140359">
    <property type="term" value="F:ABC-type transporter activity"/>
    <property type="evidence" value="ECO:0007669"/>
    <property type="project" value="InterPro"/>
</dbReference>
<keyword evidence="3" id="KW-0547">Nucleotide-binding</keyword>
<dbReference type="Proteomes" id="UP000291106">
    <property type="component" value="Chromosome"/>
</dbReference>
<dbReference type="Pfam" id="PF00005">
    <property type="entry name" value="ABC_tran"/>
    <property type="match status" value="1"/>
</dbReference>
<evidence type="ECO:0000313" key="6">
    <source>
        <dbReference type="EMBL" id="QBF81880.1"/>
    </source>
</evidence>
<dbReference type="GO" id="GO:0016020">
    <property type="term" value="C:membrane"/>
    <property type="evidence" value="ECO:0007669"/>
    <property type="project" value="InterPro"/>
</dbReference>
<evidence type="ECO:0000256" key="4">
    <source>
        <dbReference type="ARBA" id="ARBA00022840"/>
    </source>
</evidence>
<reference evidence="6 7" key="1">
    <citation type="submission" date="2019-02" db="EMBL/GenBank/DDBJ databases">
        <title>Shewanella sp. D4-2 isolated from Dokdo Island.</title>
        <authorList>
            <person name="Baek K."/>
        </authorList>
    </citation>
    <scope>NUCLEOTIDE SEQUENCE [LARGE SCALE GENOMIC DNA]</scope>
    <source>
        <strain evidence="6 7">D4-2</strain>
    </source>
</reference>
<dbReference type="PANTHER" id="PTHR46743:SF2">
    <property type="entry name" value="TEICHOIC ACIDS EXPORT ATP-BINDING PROTEIN TAGH"/>
    <property type="match status" value="1"/>
</dbReference>
<dbReference type="InterPro" id="IPR003593">
    <property type="entry name" value="AAA+_ATPase"/>
</dbReference>
<dbReference type="PROSITE" id="PS00211">
    <property type="entry name" value="ABC_TRANSPORTER_1"/>
    <property type="match status" value="1"/>
</dbReference>
<dbReference type="GO" id="GO:0005524">
    <property type="term" value="F:ATP binding"/>
    <property type="evidence" value="ECO:0007669"/>
    <property type="project" value="UniProtKB-KW"/>
</dbReference>
<dbReference type="InterPro" id="IPR017871">
    <property type="entry name" value="ABC_transporter-like_CS"/>
</dbReference>
<keyword evidence="4 6" id="KW-0067">ATP-binding</keyword>
<dbReference type="OrthoDB" id="9778870at2"/>
<evidence type="ECO:0000256" key="1">
    <source>
        <dbReference type="ARBA" id="ARBA00005417"/>
    </source>
</evidence>
<dbReference type="InterPro" id="IPR027417">
    <property type="entry name" value="P-loop_NTPase"/>
</dbReference>
<dbReference type="EMBL" id="CP036200">
    <property type="protein sequence ID" value="QBF81880.1"/>
    <property type="molecule type" value="Genomic_DNA"/>
</dbReference>
<evidence type="ECO:0000313" key="7">
    <source>
        <dbReference type="Proteomes" id="UP000291106"/>
    </source>
</evidence>
<keyword evidence="2" id="KW-0813">Transport</keyword>
<gene>
    <name evidence="6" type="ORF">EXU30_03585</name>
</gene>
<proteinExistence type="inferred from homology"/>
<dbReference type="InterPro" id="IPR015860">
    <property type="entry name" value="ABC_transpr_TagH-like"/>
</dbReference>
<dbReference type="SUPFAM" id="SSF52540">
    <property type="entry name" value="P-loop containing nucleoside triphosphate hydrolases"/>
    <property type="match status" value="1"/>
</dbReference>
<dbReference type="Gene3D" id="3.40.50.300">
    <property type="entry name" value="P-loop containing nucleotide triphosphate hydrolases"/>
    <property type="match status" value="1"/>
</dbReference>
<dbReference type="CDD" id="cd03220">
    <property type="entry name" value="ABC_KpsT_Wzt"/>
    <property type="match status" value="1"/>
</dbReference>
<dbReference type="PROSITE" id="PS50893">
    <property type="entry name" value="ABC_TRANSPORTER_2"/>
    <property type="match status" value="1"/>
</dbReference>
<sequence length="216" mass="24253">MIVIDNLTKFYPSKLGNQYVFKDLSFVIPGGHNIAILGRNGAGKSTLFRILAGSEYPNKGRVITDLNLSWPVALTTGIHPQMTGQENTRFIGTINGVANLDEFEDKVREFAQLGERYLLPVRTYSSGMRSRLAFACSIAIDFDVYLIDEVTSVGDMKFRKRTKDALTEKSKQANVIMVSHEMNELRHFCDSALVLNQGRLTFYDDLEEGIANYQAL</sequence>
<dbReference type="PANTHER" id="PTHR46743">
    <property type="entry name" value="TEICHOIC ACIDS EXPORT ATP-BINDING PROTEIN TAGH"/>
    <property type="match status" value="1"/>
</dbReference>
<dbReference type="InterPro" id="IPR050683">
    <property type="entry name" value="Bact_Polysacc_Export_ATP-bd"/>
</dbReference>
<accession>A0A411PEQ0</accession>
<keyword evidence="7" id="KW-1185">Reference proteome</keyword>
<dbReference type="SMART" id="SM00382">
    <property type="entry name" value="AAA"/>
    <property type="match status" value="1"/>
</dbReference>
<name>A0A411PEQ0_9GAMM</name>
<dbReference type="GO" id="GO:0016887">
    <property type="term" value="F:ATP hydrolysis activity"/>
    <property type="evidence" value="ECO:0007669"/>
    <property type="project" value="InterPro"/>
</dbReference>
<evidence type="ECO:0000256" key="2">
    <source>
        <dbReference type="ARBA" id="ARBA00022448"/>
    </source>
</evidence>
<evidence type="ECO:0000259" key="5">
    <source>
        <dbReference type="PROSITE" id="PS50893"/>
    </source>
</evidence>
<dbReference type="InterPro" id="IPR003439">
    <property type="entry name" value="ABC_transporter-like_ATP-bd"/>
</dbReference>